<keyword evidence="3 8" id="KW-1134">Transmembrane beta strand</keyword>
<evidence type="ECO:0000256" key="5">
    <source>
        <dbReference type="ARBA" id="ARBA00023077"/>
    </source>
</evidence>
<dbReference type="InterPro" id="IPR039426">
    <property type="entry name" value="TonB-dep_rcpt-like"/>
</dbReference>
<keyword evidence="4 8" id="KW-0812">Transmembrane</keyword>
<dbReference type="Gene3D" id="2.40.170.20">
    <property type="entry name" value="TonB-dependent receptor, beta-barrel domain"/>
    <property type="match status" value="1"/>
</dbReference>
<evidence type="ECO:0000256" key="2">
    <source>
        <dbReference type="ARBA" id="ARBA00022448"/>
    </source>
</evidence>
<dbReference type="EMBL" id="JAIVFP010000001">
    <property type="protein sequence ID" value="MCI4682077.1"/>
    <property type="molecule type" value="Genomic_DNA"/>
</dbReference>
<proteinExistence type="inferred from homology"/>
<dbReference type="PANTHER" id="PTHR30069">
    <property type="entry name" value="TONB-DEPENDENT OUTER MEMBRANE RECEPTOR"/>
    <property type="match status" value="1"/>
</dbReference>
<comment type="caution">
    <text evidence="13">The sequence shown here is derived from an EMBL/GenBank/DDBJ whole genome shotgun (WGS) entry which is preliminary data.</text>
</comment>
<name>A0ABS9Z387_9HYPH</name>
<evidence type="ECO:0000256" key="3">
    <source>
        <dbReference type="ARBA" id="ARBA00022452"/>
    </source>
</evidence>
<feature type="signal peptide" evidence="10">
    <location>
        <begin position="1"/>
        <end position="23"/>
    </location>
</feature>
<dbReference type="RefSeq" id="WP_243066111.1">
    <property type="nucleotide sequence ID" value="NZ_JAIVFK010000002.1"/>
</dbReference>
<evidence type="ECO:0000256" key="7">
    <source>
        <dbReference type="ARBA" id="ARBA00023237"/>
    </source>
</evidence>
<dbReference type="PANTHER" id="PTHR30069:SF39">
    <property type="entry name" value="BLL6183 PROTEIN"/>
    <property type="match status" value="1"/>
</dbReference>
<reference evidence="13" key="1">
    <citation type="journal article" date="2022" name="ISME J.">
        <title>Identification of active gaseous-alkane degraders at natural gas seeps.</title>
        <authorList>
            <person name="Farhan Ul Haque M."/>
            <person name="Hernandez M."/>
            <person name="Crombie A.T."/>
            <person name="Murrell J.C."/>
        </authorList>
    </citation>
    <scope>NUCLEOTIDE SEQUENCE</scope>
    <source>
        <strain evidence="13">PC2</strain>
    </source>
</reference>
<dbReference type="InterPro" id="IPR012910">
    <property type="entry name" value="Plug_dom"/>
</dbReference>
<comment type="subcellular location">
    <subcellularLocation>
        <location evidence="1 8">Cell outer membrane</location>
        <topology evidence="1 8">Multi-pass membrane protein</topology>
    </subcellularLocation>
</comment>
<keyword evidence="10" id="KW-0732">Signal</keyword>
<accession>A0ABS9Z387</accession>
<gene>
    <name evidence="13" type="ORF">K2U94_04745</name>
</gene>
<keyword evidence="14" id="KW-1185">Reference proteome</keyword>
<evidence type="ECO:0000259" key="12">
    <source>
        <dbReference type="Pfam" id="PF07715"/>
    </source>
</evidence>
<dbReference type="Pfam" id="PF00593">
    <property type="entry name" value="TonB_dep_Rec_b-barrel"/>
    <property type="match status" value="1"/>
</dbReference>
<keyword evidence="2 8" id="KW-0813">Transport</keyword>
<dbReference type="InterPro" id="IPR000531">
    <property type="entry name" value="Beta-barrel_TonB"/>
</dbReference>
<comment type="similarity">
    <text evidence="8 9">Belongs to the TonB-dependent receptor family.</text>
</comment>
<evidence type="ECO:0000256" key="4">
    <source>
        <dbReference type="ARBA" id="ARBA00022692"/>
    </source>
</evidence>
<dbReference type="PROSITE" id="PS52016">
    <property type="entry name" value="TONB_DEPENDENT_REC_3"/>
    <property type="match status" value="1"/>
</dbReference>
<evidence type="ECO:0000313" key="13">
    <source>
        <dbReference type="EMBL" id="MCI4682077.1"/>
    </source>
</evidence>
<dbReference type="SUPFAM" id="SSF56935">
    <property type="entry name" value="Porins"/>
    <property type="match status" value="1"/>
</dbReference>
<feature type="domain" description="TonB-dependent receptor plug" evidence="12">
    <location>
        <begin position="91"/>
        <end position="200"/>
    </location>
</feature>
<evidence type="ECO:0000256" key="6">
    <source>
        <dbReference type="ARBA" id="ARBA00023136"/>
    </source>
</evidence>
<dbReference type="InterPro" id="IPR036942">
    <property type="entry name" value="Beta-barrel_TonB_sf"/>
</dbReference>
<keyword evidence="13" id="KW-0675">Receptor</keyword>
<dbReference type="InterPro" id="IPR037066">
    <property type="entry name" value="Plug_dom_sf"/>
</dbReference>
<keyword evidence="7 8" id="KW-0998">Cell outer membrane</keyword>
<evidence type="ECO:0000259" key="11">
    <source>
        <dbReference type="Pfam" id="PF00593"/>
    </source>
</evidence>
<keyword evidence="5 9" id="KW-0798">TonB box</keyword>
<dbReference type="Proteomes" id="UP001139104">
    <property type="component" value="Unassembled WGS sequence"/>
</dbReference>
<dbReference type="Gene3D" id="2.170.130.10">
    <property type="entry name" value="TonB-dependent receptor, plug domain"/>
    <property type="match status" value="1"/>
</dbReference>
<evidence type="ECO:0000256" key="8">
    <source>
        <dbReference type="PROSITE-ProRule" id="PRU01360"/>
    </source>
</evidence>
<evidence type="ECO:0000256" key="10">
    <source>
        <dbReference type="SAM" id="SignalP"/>
    </source>
</evidence>
<evidence type="ECO:0000256" key="1">
    <source>
        <dbReference type="ARBA" id="ARBA00004571"/>
    </source>
</evidence>
<organism evidence="13 14">
    <name type="scientific">Candidatus Rhodoblastus alkanivorans</name>
    <dbReference type="NCBI Taxonomy" id="2954117"/>
    <lineage>
        <taxon>Bacteria</taxon>
        <taxon>Pseudomonadati</taxon>
        <taxon>Pseudomonadota</taxon>
        <taxon>Alphaproteobacteria</taxon>
        <taxon>Hyphomicrobiales</taxon>
        <taxon>Rhodoblastaceae</taxon>
        <taxon>Rhodoblastus</taxon>
    </lineage>
</organism>
<dbReference type="Pfam" id="PF07715">
    <property type="entry name" value="Plug"/>
    <property type="match status" value="1"/>
</dbReference>
<keyword evidence="6 8" id="KW-0472">Membrane</keyword>
<sequence length="809" mass="86207">MNRLRSALLATVAVLGAPALAFAQSGQPLPDIDVTTDVPSARPRVAARPAPAPRVAATPVVTRQAAPGVAAPPVAAPPPSAAPFDFTRDVTPANNTRINAKEISRVGSPDAAAVLQQLAPGVDVQSASGNSLSPDVVFRGFVSSPIQGTPQGLAIYQNGVRVNEAFGDTMNWDALPTFAIASMDMISANPVYGLNALGGAVNIRMKDGFNNQGGQLQISGGSYGRIQGAVEYGKQVGDFAFYGALEGVQDNGFRIDGASAIKRFYGDLGYRANGNEFHLTLGLADNEFGASGPAPIQMLQQYWGSTYTYPQTQHYQIGQIALSGSFNLSPTWSLTTNAYVRRYIQHTVDGNATSVQPCADPSQLCFGDDSTPANGVNGQQLANPFPPNTVLGEIDYSHILTTSAGANAQLTNSDTLFGLKNHATLGASFDFGATNYAATPELATILPNYYVLGSGVIIGNSGEPVTEGPVSVNSYNRYFGLYALDALDLTDKLTLSAGARLNIASISLSDQLGGDVNGDSQYTHVNPMVGLTYKITPDLLAYGSFSEANRAPTPLELGCANPQQPCLMASFLVSDPPLQQVVAQTFEAGLRGQHVLADDWGAVGWKAGVYRTLSLNDILNIPDPYLQGYGYFANVGDTLRQGVEAQINYRKGPFTVRATYAYIDATFRNYLTLGSNSPSADASGNIYVVPGDQIPLIPRQRAKISLDWDINSRTRVGADVLITGPMRYAGDASNQQPQIPGYATVSLNGAYKITRDVEVFARAENLLNQRYYTYGTYFDTSSLFQAFTNPEMLVPSQPLSFYAGLRVKF</sequence>
<evidence type="ECO:0000313" key="14">
    <source>
        <dbReference type="Proteomes" id="UP001139104"/>
    </source>
</evidence>
<feature type="chain" id="PRO_5046230882" evidence="10">
    <location>
        <begin position="24"/>
        <end position="809"/>
    </location>
</feature>
<protein>
    <submittedName>
        <fullName evidence="13">TonB-dependent receptor</fullName>
    </submittedName>
</protein>
<evidence type="ECO:0000256" key="9">
    <source>
        <dbReference type="RuleBase" id="RU003357"/>
    </source>
</evidence>
<feature type="domain" description="TonB-dependent receptor-like beta-barrel" evidence="11">
    <location>
        <begin position="269"/>
        <end position="766"/>
    </location>
</feature>